<dbReference type="InterPro" id="IPR006626">
    <property type="entry name" value="PbH1"/>
</dbReference>
<gene>
    <name evidence="2" type="ORF">MNB_SM-6-501</name>
</gene>
<organism evidence="2">
    <name type="scientific">hydrothermal vent metagenome</name>
    <dbReference type="NCBI Taxonomy" id="652676"/>
    <lineage>
        <taxon>unclassified sequences</taxon>
        <taxon>metagenomes</taxon>
        <taxon>ecological metagenomes</taxon>
    </lineage>
</organism>
<dbReference type="InterPro" id="IPR007742">
    <property type="entry name" value="NosD_dom"/>
</dbReference>
<evidence type="ECO:0000259" key="1">
    <source>
        <dbReference type="Pfam" id="PF05048"/>
    </source>
</evidence>
<sequence length="400" mass="45510">MRLLYTSLLFSSALFANLLQDTIDAAPPHATIKLHDAIYKGNIHINKPLTIIGLGNHVVIEGDGKRSVVFIKSSNVTLKNLHITKSGMNMQSIDAAISMEKVHNCEINHCRIYNVLYGIDMNMVENSRIINNYITTKKNDLPLRANALKLYYAHNNTIQDNRIENVRDVTLNYSNYNLFKHNRFTGNRFATHVSLSHDNTFEENIYKYNSVAMMFMGAKNTKVIGNEILSSNGAAGIGVMIGSVANFLFKNNRVSFNAKGLYIQGQEKAKGMKRYIIGNEISYNGEALHFHASIKDNTIVRNKIFSNINDVVKDAGKNFESSNVVEYNYWDRYAGFDRDGDGVGDKPFKVYQYADQLWHYNHKVKFFYASPIMTLLNFLSQLAPFIEPNLIMEDKKPIFQ</sequence>
<accession>A0A1W1CDS6</accession>
<name>A0A1W1CDS6_9ZZZZ</name>
<dbReference type="NCBIfam" id="TIGR04247">
    <property type="entry name" value="NosD_copper_fam"/>
    <property type="match status" value="1"/>
</dbReference>
<dbReference type="SMART" id="SM00710">
    <property type="entry name" value="PbH1"/>
    <property type="match status" value="7"/>
</dbReference>
<dbReference type="InterPro" id="IPR026464">
    <property type="entry name" value="NosD_copper_fam"/>
</dbReference>
<dbReference type="AlphaFoldDB" id="A0A1W1CDS6"/>
<evidence type="ECO:0000313" key="2">
    <source>
        <dbReference type="EMBL" id="SFV63988.1"/>
    </source>
</evidence>
<dbReference type="EMBL" id="FPHK01000073">
    <property type="protein sequence ID" value="SFV63988.1"/>
    <property type="molecule type" value="Genomic_DNA"/>
</dbReference>
<dbReference type="Gene3D" id="2.160.20.10">
    <property type="entry name" value="Single-stranded right-handed beta-helix, Pectin lyase-like"/>
    <property type="match status" value="1"/>
</dbReference>
<feature type="domain" description="Periplasmic copper-binding protein NosD beta helix" evidence="1">
    <location>
        <begin position="144"/>
        <end position="335"/>
    </location>
</feature>
<dbReference type="InterPro" id="IPR011050">
    <property type="entry name" value="Pectin_lyase_fold/virulence"/>
</dbReference>
<dbReference type="InterPro" id="IPR012334">
    <property type="entry name" value="Pectin_lyas_fold"/>
</dbReference>
<protein>
    <submittedName>
        <fullName evidence="2">Nitrous oxide reductase maturation protein NosD</fullName>
    </submittedName>
</protein>
<proteinExistence type="predicted"/>
<dbReference type="Pfam" id="PF05048">
    <property type="entry name" value="NosD"/>
    <property type="match status" value="1"/>
</dbReference>
<reference evidence="2" key="1">
    <citation type="submission" date="2016-10" db="EMBL/GenBank/DDBJ databases">
        <authorList>
            <person name="de Groot N.N."/>
        </authorList>
    </citation>
    <scope>NUCLEOTIDE SEQUENCE</scope>
</reference>
<dbReference type="SUPFAM" id="SSF51126">
    <property type="entry name" value="Pectin lyase-like"/>
    <property type="match status" value="1"/>
</dbReference>